<evidence type="ECO:0000256" key="1">
    <source>
        <dbReference type="SAM" id="SignalP"/>
    </source>
</evidence>
<gene>
    <name evidence="2" type="ORF">GV829_01680</name>
</gene>
<keyword evidence="1" id="KW-0732">Signal</keyword>
<feature type="chain" id="PRO_5026696462" evidence="1">
    <location>
        <begin position="38"/>
        <end position="354"/>
    </location>
</feature>
<dbReference type="RefSeq" id="WP_169943526.1">
    <property type="nucleotide sequence ID" value="NZ_CP053015.1"/>
</dbReference>
<accession>A0A6M4ATA8</accession>
<keyword evidence="3" id="KW-1185">Reference proteome</keyword>
<name>A0A6M4ATA8_9SPHN</name>
<evidence type="ECO:0000313" key="2">
    <source>
        <dbReference type="EMBL" id="QJQ31309.1"/>
    </source>
</evidence>
<dbReference type="KEGG" id="slan:GV829_01680"/>
<feature type="signal peptide" evidence="1">
    <location>
        <begin position="1"/>
        <end position="37"/>
    </location>
</feature>
<dbReference type="AlphaFoldDB" id="A0A6M4ATA8"/>
<protein>
    <submittedName>
        <fullName evidence="2">Uncharacterized protein</fullName>
    </submittedName>
</protein>
<sequence>MGEFQLRRSNLVLTAAALALPVAILASALGASSVVSAQTTERRQPGSEAEQYASAQRNVGLYRQIFDPATPDNPIIGRSYRDLTAEDFRRLPRDWDIVIVSTLLTYSNEFYDLVDSIKPTAMTREQFLHVLLRETARREILHENLNNSWFMPPAVANQNVTISRPLDVPPEQRSTATIPAIDALYRDVATTLLQHPRAVAVPMQRDIANQIGFTNGGGGIEMDSDMSAFMAGYVAGANPLFFNGNQAGRPAGPLPLSLGFDRSVTIAQLHEAYCAIVPAIVQPGRAFGVYQNMAASAGFIMAREDARNGFASNDIRLAYHGEPCPATPVPWDHQRMSLAMTGIDMLPEQVGAAR</sequence>
<dbReference type="EMBL" id="CP053015">
    <property type="protein sequence ID" value="QJQ31309.1"/>
    <property type="molecule type" value="Genomic_DNA"/>
</dbReference>
<proteinExistence type="predicted"/>
<evidence type="ECO:0000313" key="3">
    <source>
        <dbReference type="Proteomes" id="UP000503018"/>
    </source>
</evidence>
<organism evidence="2 3">
    <name type="scientific">Sphingomonas lacunae</name>
    <dbReference type="NCBI Taxonomy" id="2698828"/>
    <lineage>
        <taxon>Bacteria</taxon>
        <taxon>Pseudomonadati</taxon>
        <taxon>Pseudomonadota</taxon>
        <taxon>Alphaproteobacteria</taxon>
        <taxon>Sphingomonadales</taxon>
        <taxon>Sphingomonadaceae</taxon>
        <taxon>Sphingomonas</taxon>
    </lineage>
</organism>
<dbReference type="Proteomes" id="UP000503018">
    <property type="component" value="Chromosome"/>
</dbReference>
<reference evidence="2 3" key="1">
    <citation type="submission" date="2020-01" db="EMBL/GenBank/DDBJ databases">
        <title>Sphingomonas sp. strain CSW-10.</title>
        <authorList>
            <person name="Chen W.-M."/>
        </authorList>
    </citation>
    <scope>NUCLEOTIDE SEQUENCE [LARGE SCALE GENOMIC DNA]</scope>
    <source>
        <strain evidence="2 3">CSW-10</strain>
    </source>
</reference>